<organism evidence="2">
    <name type="scientific">Melampsora larici-populina (strain 98AG31 / pathotype 3-4-7)</name>
    <name type="common">Poplar leaf rust fungus</name>
    <dbReference type="NCBI Taxonomy" id="747676"/>
    <lineage>
        <taxon>Eukaryota</taxon>
        <taxon>Fungi</taxon>
        <taxon>Dikarya</taxon>
        <taxon>Basidiomycota</taxon>
        <taxon>Pucciniomycotina</taxon>
        <taxon>Pucciniomycetes</taxon>
        <taxon>Pucciniales</taxon>
        <taxon>Melampsoraceae</taxon>
        <taxon>Melampsora</taxon>
    </lineage>
</organism>
<dbReference type="EMBL" id="GL883131">
    <property type="protein sequence ID" value="EGG02381.1"/>
    <property type="molecule type" value="Genomic_DNA"/>
</dbReference>
<accession>F4RZ47</accession>
<reference evidence="2" key="1">
    <citation type="journal article" date="2011" name="Proc. Natl. Acad. Sci. U.S.A.">
        <title>Obligate biotrophy features unraveled by the genomic analysis of rust fungi.</title>
        <authorList>
            <person name="Duplessis S."/>
            <person name="Cuomo C.A."/>
            <person name="Lin Y.-C."/>
            <person name="Aerts A."/>
            <person name="Tisserant E."/>
            <person name="Veneault-Fourrey C."/>
            <person name="Joly D.L."/>
            <person name="Hacquard S."/>
            <person name="Amselem J."/>
            <person name="Cantarel B.L."/>
            <person name="Chiu R."/>
            <person name="Coutinho P.M."/>
            <person name="Feau N."/>
            <person name="Field M."/>
            <person name="Frey P."/>
            <person name="Gelhaye E."/>
            <person name="Goldberg J."/>
            <person name="Grabherr M.G."/>
            <person name="Kodira C.D."/>
            <person name="Kohler A."/>
            <person name="Kuees U."/>
            <person name="Lindquist E.A."/>
            <person name="Lucas S.M."/>
            <person name="Mago R."/>
            <person name="Mauceli E."/>
            <person name="Morin E."/>
            <person name="Murat C."/>
            <person name="Pangilinan J.L."/>
            <person name="Park R."/>
            <person name="Pearson M."/>
            <person name="Quesneville H."/>
            <person name="Rouhier N."/>
            <person name="Sakthikumar S."/>
            <person name="Salamov A.A."/>
            <person name="Schmutz J."/>
            <person name="Selles B."/>
            <person name="Shapiro H."/>
            <person name="Tanguay P."/>
            <person name="Tuskan G.A."/>
            <person name="Henrissat B."/>
            <person name="Van de Peer Y."/>
            <person name="Rouze P."/>
            <person name="Ellis J.G."/>
            <person name="Dodds P.N."/>
            <person name="Schein J.E."/>
            <person name="Zhong S."/>
            <person name="Hamelin R.C."/>
            <person name="Grigoriev I.V."/>
            <person name="Szabo L.J."/>
            <person name="Martin F."/>
        </authorList>
    </citation>
    <scope>NUCLEOTIDE SEQUENCE [LARGE SCALE GENOMIC DNA]</scope>
    <source>
        <strain evidence="2">98AG31 / pathotype 3-4-7</strain>
    </source>
</reference>
<proteinExistence type="predicted"/>
<dbReference type="eggNOG" id="ENOG502SNFT">
    <property type="taxonomic scope" value="Eukaryota"/>
</dbReference>
<dbReference type="GeneID" id="18935916"/>
<dbReference type="RefSeq" id="XP_007414366.1">
    <property type="nucleotide sequence ID" value="XM_007414304.1"/>
</dbReference>
<gene>
    <name evidence="1" type="ORF">MELLADRAFT_91460</name>
</gene>
<dbReference type="STRING" id="747676.F4RZ47"/>
<dbReference type="Proteomes" id="UP000001072">
    <property type="component" value="Unassembled WGS sequence"/>
</dbReference>
<dbReference type="AlphaFoldDB" id="F4RZ47"/>
<dbReference type="InParanoid" id="F4RZ47"/>
<dbReference type="KEGG" id="mlr:MELLADRAFT_91460"/>
<keyword evidence="2" id="KW-1185">Reference proteome</keyword>
<sequence length="167" mass="18710">MKACIKEYSKPVVRKNPLSLNQIELVKSNSGNSHNDKLFLALLGIGFGGLHQLGELTVPDSEFLLDAKKIILRSSLQFSSCKKFIQYHLPYSKCDSTFIGAPIIIQSFENTSACPVLLLKSYLCSRDTLFMAASELFITSSGCSPSRKWFLSRFHQHFNKSFLGHSL</sequence>
<dbReference type="HOGENOM" id="CLU_111690_1_0_1"/>
<dbReference type="OrthoDB" id="5598396at2759"/>
<dbReference type="VEuPathDB" id="FungiDB:MELLADRAFT_91460"/>
<evidence type="ECO:0000313" key="1">
    <source>
        <dbReference type="EMBL" id="EGG02381.1"/>
    </source>
</evidence>
<protein>
    <submittedName>
        <fullName evidence="1">Uncharacterized protein</fullName>
    </submittedName>
</protein>
<evidence type="ECO:0000313" key="2">
    <source>
        <dbReference type="Proteomes" id="UP000001072"/>
    </source>
</evidence>
<name>F4RZ47_MELLP</name>